<sequence length="249" mass="25545">MKVVGGGAVAVAEDAAVVEVSVVDVGLSVVLPRCGVGLGELVSGEFDVGGDVGVDGVPDGLGEDGTPEEGMPVLDWLVDGLPMAGWPADGMPVEGWPVVVAPWVGELVFSVPVFGSWAGRSRGRVGALVGASVWGGRSRPGSWLGDGVFWLPWSGRSSGVVPGVDEVGWFGRSRELGGWVGLPELPWDWVPLGLAELSGGRFGEFGDCAPVPESSCGLFGEFEGCVPVPELSCGVFGEFGGWVPVPELS</sequence>
<comment type="caution">
    <text evidence="1">The sequence shown here is derived from an EMBL/GenBank/DDBJ whole genome shotgun (WGS) entry which is preliminary data.</text>
</comment>
<name>A0A5R8NRA0_9NOCA</name>
<dbReference type="RefSeq" id="WP_138447594.1">
    <property type="nucleotide sequence ID" value="NZ_VBUT01000004.1"/>
</dbReference>
<organism evidence="1 2">
    <name type="scientific">Nocardia cyriacigeorgica</name>
    <dbReference type="NCBI Taxonomy" id="135487"/>
    <lineage>
        <taxon>Bacteria</taxon>
        <taxon>Bacillati</taxon>
        <taxon>Actinomycetota</taxon>
        <taxon>Actinomycetes</taxon>
        <taxon>Mycobacteriales</taxon>
        <taxon>Nocardiaceae</taxon>
        <taxon>Nocardia</taxon>
    </lineage>
</organism>
<gene>
    <name evidence="1" type="ORF">FEK34_09920</name>
</gene>
<evidence type="ECO:0000313" key="2">
    <source>
        <dbReference type="Proteomes" id="UP000306378"/>
    </source>
</evidence>
<evidence type="ECO:0000313" key="1">
    <source>
        <dbReference type="EMBL" id="TLF78206.1"/>
    </source>
</evidence>
<protein>
    <submittedName>
        <fullName evidence="1">Uncharacterized protein</fullName>
    </submittedName>
</protein>
<reference evidence="1 2" key="1">
    <citation type="submission" date="2019-05" db="EMBL/GenBank/DDBJ databases">
        <title>Genomes sequences of two Nocardia cyriacigeorgica environmental isolates, type strains Nocardia asteroides ATCC 19247 and Nocardia cyriacigeorgica DSM 44484.</title>
        <authorList>
            <person name="Vautrin F."/>
            <person name="Bergeron E."/>
            <person name="Dubost A."/>
            <person name="Abrouk D."/>
            <person name="Rodriguez Nava V."/>
            <person name="Pujic P."/>
        </authorList>
    </citation>
    <scope>NUCLEOTIDE SEQUENCE [LARGE SCALE GENOMIC DNA]</scope>
    <source>
        <strain evidence="1 2">EML 446</strain>
    </source>
</reference>
<accession>A0A5R8NRA0</accession>
<dbReference type="AlphaFoldDB" id="A0A5R8NRA0"/>
<proteinExistence type="predicted"/>
<dbReference type="Proteomes" id="UP000306378">
    <property type="component" value="Unassembled WGS sequence"/>
</dbReference>
<dbReference type="EMBL" id="VBUT01000004">
    <property type="protein sequence ID" value="TLF78206.1"/>
    <property type="molecule type" value="Genomic_DNA"/>
</dbReference>